<feature type="compositionally biased region" description="Basic residues" evidence="3">
    <location>
        <begin position="498"/>
        <end position="510"/>
    </location>
</feature>
<dbReference type="Proteomes" id="UP001642502">
    <property type="component" value="Unassembled WGS sequence"/>
</dbReference>
<dbReference type="PANTHER" id="PTHR46771:SF5">
    <property type="entry name" value="DETERIN"/>
    <property type="match status" value="1"/>
</dbReference>
<dbReference type="InterPro" id="IPR051190">
    <property type="entry name" value="Baculoviral_IAP"/>
</dbReference>
<feature type="region of interest" description="Disordered" evidence="3">
    <location>
        <begin position="188"/>
        <end position="245"/>
    </location>
</feature>
<feature type="compositionally biased region" description="Polar residues" evidence="3">
    <location>
        <begin position="353"/>
        <end position="365"/>
    </location>
</feature>
<evidence type="ECO:0000256" key="1">
    <source>
        <dbReference type="ARBA" id="ARBA00022723"/>
    </source>
</evidence>
<feature type="compositionally biased region" description="Low complexity" evidence="3">
    <location>
        <begin position="331"/>
        <end position="341"/>
    </location>
</feature>
<dbReference type="SMART" id="SM00238">
    <property type="entry name" value="BIR"/>
    <property type="match status" value="2"/>
</dbReference>
<keyword evidence="2" id="KW-0862">Zinc</keyword>
<dbReference type="SUPFAM" id="SSF57924">
    <property type="entry name" value="Inhibitor of apoptosis (IAP) repeat"/>
    <property type="match status" value="2"/>
</dbReference>
<dbReference type="Gene3D" id="1.10.1170.10">
    <property type="entry name" value="Inhibitor Of Apoptosis Protein (2mihbC-IAP-1), Chain A"/>
    <property type="match status" value="2"/>
</dbReference>
<evidence type="ECO:0000313" key="5">
    <source>
        <dbReference type="Proteomes" id="UP001642502"/>
    </source>
</evidence>
<evidence type="ECO:0000313" key="4">
    <source>
        <dbReference type="EMBL" id="CAK7273907.1"/>
    </source>
</evidence>
<gene>
    <name evidence="4" type="ORF">SEPCBS119000_005899</name>
</gene>
<keyword evidence="1" id="KW-0479">Metal-binding</keyword>
<feature type="compositionally biased region" description="Basic and acidic residues" evidence="3">
    <location>
        <begin position="385"/>
        <end position="416"/>
    </location>
</feature>
<reference evidence="4 5" key="1">
    <citation type="submission" date="2024-01" db="EMBL/GenBank/DDBJ databases">
        <authorList>
            <person name="Allen C."/>
            <person name="Tagirdzhanova G."/>
        </authorList>
    </citation>
    <scope>NUCLEOTIDE SEQUENCE [LARGE SCALE GENOMIC DNA]</scope>
    <source>
        <strain evidence="4 5">CBS 119000</strain>
    </source>
</reference>
<dbReference type="PANTHER" id="PTHR46771">
    <property type="entry name" value="DETERIN"/>
    <property type="match status" value="1"/>
</dbReference>
<dbReference type="Pfam" id="PF00653">
    <property type="entry name" value="BIR"/>
    <property type="match status" value="2"/>
</dbReference>
<feature type="compositionally biased region" description="Low complexity" evidence="3">
    <location>
        <begin position="698"/>
        <end position="710"/>
    </location>
</feature>
<feature type="compositionally biased region" description="Basic residues" evidence="3">
    <location>
        <begin position="418"/>
        <end position="435"/>
    </location>
</feature>
<keyword evidence="5" id="KW-1185">Reference proteome</keyword>
<comment type="caution">
    <text evidence="4">The sequence shown here is derived from an EMBL/GenBank/DDBJ whole genome shotgun (WGS) entry which is preliminary data.</text>
</comment>
<feature type="compositionally biased region" description="Polar residues" evidence="3">
    <location>
        <begin position="577"/>
        <end position="602"/>
    </location>
</feature>
<feature type="compositionally biased region" description="Polar residues" evidence="3">
    <location>
        <begin position="680"/>
        <end position="694"/>
    </location>
</feature>
<dbReference type="PROSITE" id="PS50143">
    <property type="entry name" value="BIR_REPEAT_2"/>
    <property type="match status" value="2"/>
</dbReference>
<protein>
    <recommendedName>
        <fullName evidence="6">Chromosome segregation protein</fullName>
    </recommendedName>
</protein>
<accession>A0ABP0E0F1</accession>
<evidence type="ECO:0008006" key="6">
    <source>
        <dbReference type="Google" id="ProtNLM"/>
    </source>
</evidence>
<feature type="region of interest" description="Disordered" evidence="3">
    <location>
        <begin position="727"/>
        <end position="752"/>
    </location>
</feature>
<feature type="region of interest" description="Disordered" evidence="3">
    <location>
        <begin position="260"/>
        <end position="714"/>
    </location>
</feature>
<feature type="compositionally biased region" description="Polar residues" evidence="3">
    <location>
        <begin position="222"/>
        <end position="243"/>
    </location>
</feature>
<feature type="compositionally biased region" description="Basic and acidic residues" evidence="3">
    <location>
        <begin position="548"/>
        <end position="557"/>
    </location>
</feature>
<dbReference type="InterPro" id="IPR001370">
    <property type="entry name" value="BIR_rpt"/>
</dbReference>
<dbReference type="CDD" id="cd00022">
    <property type="entry name" value="BIR"/>
    <property type="match status" value="2"/>
</dbReference>
<evidence type="ECO:0000256" key="2">
    <source>
        <dbReference type="ARBA" id="ARBA00022833"/>
    </source>
</evidence>
<feature type="compositionally biased region" description="Polar residues" evidence="3">
    <location>
        <begin position="740"/>
        <end position="751"/>
    </location>
</feature>
<evidence type="ECO:0000256" key="3">
    <source>
        <dbReference type="SAM" id="MobiDB-lite"/>
    </source>
</evidence>
<dbReference type="EMBL" id="CAWUON010000125">
    <property type="protein sequence ID" value="CAK7273907.1"/>
    <property type="molecule type" value="Genomic_DNA"/>
</dbReference>
<organism evidence="4 5">
    <name type="scientific">Sporothrix epigloea</name>
    <dbReference type="NCBI Taxonomy" id="1892477"/>
    <lineage>
        <taxon>Eukaryota</taxon>
        <taxon>Fungi</taxon>
        <taxon>Dikarya</taxon>
        <taxon>Ascomycota</taxon>
        <taxon>Pezizomycotina</taxon>
        <taxon>Sordariomycetes</taxon>
        <taxon>Sordariomycetidae</taxon>
        <taxon>Ophiostomatales</taxon>
        <taxon>Ophiostomataceae</taxon>
        <taxon>Sporothrix</taxon>
    </lineage>
</organism>
<name>A0ABP0E0F1_9PEZI</name>
<proteinExistence type="predicted"/>
<sequence length="843" mass="91276">MESGDLSAQYYIFENRLASFEGPRLATKRRPSTIAGSRATKAQIWPHKSPAPFDLARAGFFFNPQPSNPDNVRCFLCHKDLDGWEEDDNPLQEHLKHSGSCGWAICAAIELELGDVANEDPRLPYLLDARKSTFADRWPHEGRKGWKCTTKQLADAGWKYTPTTESNDNTTCVYCQLALDGWEATDKPMNEHQRRSPNCPFFTMINQNPPPKKAARGKSSRTSKATRLSVQSTATVQSDTQSLADPDESVLTVATVVTAGGRKPSASRSRKTAAGASTAKSRKTRAKKDEQLLVAEETVDNDPAREEGKLAVSKSQKSVPALARGKKRTSQEAGSSSASLSDPHVTKKKRMTNTRASNSLMQANGSDYAMFDPASPASDESAIEAELRALEKDMEDGRELELQEQIEREQELEQKPKAAVKSRKTGSRKVSKQVRKTKETVSDVATEGQQVAQEGPSELTRSSPLPAQHPAVKSRPSPDIQQLKPPTPESISEVSLKAKAKPKAKPKTRKISLPPREPTKPRLSLQDLEDLEGPDELHEDSFVSANEDSTHNQEAAKSKRPAVIAPPAKRSHGKLSNELTDTTRSSAASHATDVSGQTTGIQIMTVDLPAPKMRKSGDSNDKSGAVATKVHKSQPENKAKAPISKTKQPHASFAPTVVSHAASPAPTTPRKQLAPVASAKQATLSPSQSPQSSDAENRPPSSRPATTSASKGKRVALTSLHIPAVLAAPSTPGGMKTPVRTGSPSKRSNTIGGLRSGISWSAIDVDTIFGINNESGNDILEKFLRKGTDLSTPEKAMTVEGFIFHNADQAERMLKEGCEAMVSVFEQQGTEAMRVLESLEVQE</sequence>